<dbReference type="HOGENOM" id="CLU_2446721_0_0_1"/>
<dbReference type="KEGG" id="pic:PICST_79344"/>
<dbReference type="Proteomes" id="UP000002258">
    <property type="component" value="Chromosome 7"/>
</dbReference>
<gene>
    <name evidence="2" type="ORF">PICST_79344</name>
</gene>
<keyword evidence="1" id="KW-0175">Coiled coil</keyword>
<dbReference type="RefSeq" id="XP_001386361.2">
    <property type="nucleotide sequence ID" value="XM_001386324.1"/>
</dbReference>
<proteinExistence type="predicted"/>
<dbReference type="EMBL" id="CP000501">
    <property type="protein sequence ID" value="ABN68332.2"/>
    <property type="molecule type" value="Genomic_DNA"/>
</dbReference>
<organism evidence="2 3">
    <name type="scientific">Scheffersomyces stipitis (strain ATCC 58785 / CBS 6054 / NBRC 10063 / NRRL Y-11545)</name>
    <name type="common">Yeast</name>
    <name type="synonym">Pichia stipitis</name>
    <dbReference type="NCBI Taxonomy" id="322104"/>
    <lineage>
        <taxon>Eukaryota</taxon>
        <taxon>Fungi</taxon>
        <taxon>Dikarya</taxon>
        <taxon>Ascomycota</taxon>
        <taxon>Saccharomycotina</taxon>
        <taxon>Pichiomycetes</taxon>
        <taxon>Debaryomycetaceae</taxon>
        <taxon>Scheffersomyces</taxon>
    </lineage>
</organism>
<keyword evidence="3" id="KW-1185">Reference proteome</keyword>
<name>A3LZG3_PICST</name>
<evidence type="ECO:0000313" key="3">
    <source>
        <dbReference type="Proteomes" id="UP000002258"/>
    </source>
</evidence>
<dbReference type="InParanoid" id="A3LZG3"/>
<reference evidence="2 3" key="1">
    <citation type="journal article" date="2007" name="Nat. Biotechnol.">
        <title>Genome sequence of the lignocellulose-bioconverting and xylose-fermenting yeast Pichia stipitis.</title>
        <authorList>
            <person name="Jeffries T.W."/>
            <person name="Grigoriev I.V."/>
            <person name="Grimwood J."/>
            <person name="Laplaza J.M."/>
            <person name="Aerts A."/>
            <person name="Salamov A."/>
            <person name="Schmutz J."/>
            <person name="Lindquist E."/>
            <person name="Dehal P."/>
            <person name="Shapiro H."/>
            <person name="Jin Y.S."/>
            <person name="Passoth V."/>
            <person name="Richardson P.M."/>
        </authorList>
    </citation>
    <scope>NUCLEOTIDE SEQUENCE [LARGE SCALE GENOMIC DNA]</scope>
    <source>
        <strain evidence="3">ATCC 58785 / CBS 6054 / NBRC 10063 / NRRL Y-11545</strain>
    </source>
</reference>
<evidence type="ECO:0000313" key="2">
    <source>
        <dbReference type="EMBL" id="ABN68332.2"/>
    </source>
</evidence>
<feature type="coiled-coil region" evidence="1">
    <location>
        <begin position="1"/>
        <end position="28"/>
    </location>
</feature>
<dbReference type="GeneID" id="4840544"/>
<feature type="non-terminal residue" evidence="2">
    <location>
        <position position="90"/>
    </location>
</feature>
<evidence type="ECO:0000256" key="1">
    <source>
        <dbReference type="SAM" id="Coils"/>
    </source>
</evidence>
<accession>A3LZG3</accession>
<protein>
    <submittedName>
        <fullName evidence="2">Uncharacterized protein</fullName>
    </submittedName>
</protein>
<dbReference type="AlphaFoldDB" id="A3LZG3"/>
<dbReference type="STRING" id="322104.A3LZG3"/>
<dbReference type="OrthoDB" id="654191at2759"/>
<sequence>MATYKQRCQSLSRDLAKLDKQYESSSRKLHILSSWYEQILNLFASKVTQNGEAIDEKLLVKLSDNDDDELKTRRSLLLSVLTPLIENSKA</sequence>